<evidence type="ECO:0000256" key="2">
    <source>
        <dbReference type="ARBA" id="ARBA00001966"/>
    </source>
</evidence>
<dbReference type="PROSITE" id="PS50885">
    <property type="entry name" value="HAMP"/>
    <property type="match status" value="1"/>
</dbReference>
<dbReference type="InterPro" id="IPR005467">
    <property type="entry name" value="His_kinase_dom"/>
</dbReference>
<evidence type="ECO:0000256" key="9">
    <source>
        <dbReference type="ARBA" id="ARBA00022490"/>
    </source>
</evidence>
<protein>
    <recommendedName>
        <fullName evidence="6">Oxygen sensor histidine kinase NreB</fullName>
        <ecNumber evidence="5">2.7.13.3</ecNumber>
    </recommendedName>
    <alternativeName>
        <fullName evidence="23">Nitrogen regulation protein B</fullName>
    </alternativeName>
</protein>
<evidence type="ECO:0000256" key="19">
    <source>
        <dbReference type="ARBA" id="ARBA00023012"/>
    </source>
</evidence>
<proteinExistence type="predicted"/>
<dbReference type="RefSeq" id="WP_078499710.1">
    <property type="nucleotide sequence ID" value="NZ_MSZX01000006.1"/>
</dbReference>
<keyword evidence="12 24" id="KW-0812">Transmembrane</keyword>
<evidence type="ECO:0000256" key="15">
    <source>
        <dbReference type="ARBA" id="ARBA00022777"/>
    </source>
</evidence>
<feature type="domain" description="HAMP" evidence="26">
    <location>
        <begin position="65"/>
        <end position="117"/>
    </location>
</feature>
<dbReference type="GO" id="GO:0051539">
    <property type="term" value="F:4 iron, 4 sulfur cluster binding"/>
    <property type="evidence" value="ECO:0007669"/>
    <property type="project" value="UniProtKB-KW"/>
</dbReference>
<evidence type="ECO:0000256" key="24">
    <source>
        <dbReference type="SAM" id="Phobius"/>
    </source>
</evidence>
<dbReference type="Proteomes" id="UP000190188">
    <property type="component" value="Unassembled WGS sequence"/>
</dbReference>
<dbReference type="InterPro" id="IPR050482">
    <property type="entry name" value="Sensor_HK_TwoCompSys"/>
</dbReference>
<dbReference type="AlphaFoldDB" id="A0A1T2XAS1"/>
<dbReference type="CDD" id="cd06225">
    <property type="entry name" value="HAMP"/>
    <property type="match status" value="1"/>
</dbReference>
<dbReference type="Pfam" id="PF07730">
    <property type="entry name" value="HisKA_3"/>
    <property type="match status" value="1"/>
</dbReference>
<feature type="transmembrane region" description="Helical" evidence="24">
    <location>
        <begin position="45"/>
        <end position="64"/>
    </location>
</feature>
<keyword evidence="20" id="KW-0411">Iron-sulfur</keyword>
<gene>
    <name evidence="27" type="ORF">BVG16_16095</name>
</gene>
<evidence type="ECO:0000256" key="8">
    <source>
        <dbReference type="ARBA" id="ARBA00022485"/>
    </source>
</evidence>
<evidence type="ECO:0000256" key="16">
    <source>
        <dbReference type="ARBA" id="ARBA00022840"/>
    </source>
</evidence>
<keyword evidence="13" id="KW-0479">Metal-binding</keyword>
<evidence type="ECO:0000259" key="26">
    <source>
        <dbReference type="PROSITE" id="PS50885"/>
    </source>
</evidence>
<evidence type="ECO:0000256" key="10">
    <source>
        <dbReference type="ARBA" id="ARBA00022553"/>
    </source>
</evidence>
<feature type="domain" description="Histidine kinase" evidence="25">
    <location>
        <begin position="144"/>
        <end position="338"/>
    </location>
</feature>
<keyword evidence="19" id="KW-0902">Two-component regulatory system</keyword>
<dbReference type="GO" id="GO:0046872">
    <property type="term" value="F:metal ion binding"/>
    <property type="evidence" value="ECO:0007669"/>
    <property type="project" value="UniProtKB-KW"/>
</dbReference>
<evidence type="ECO:0000256" key="22">
    <source>
        <dbReference type="ARBA" id="ARBA00024827"/>
    </source>
</evidence>
<comment type="caution">
    <text evidence="27">The sequence shown here is derived from an EMBL/GenBank/DDBJ whole genome shotgun (WGS) entry which is preliminary data.</text>
</comment>
<dbReference type="Gene3D" id="6.10.340.10">
    <property type="match status" value="1"/>
</dbReference>
<dbReference type="Pfam" id="PF02518">
    <property type="entry name" value="HATPase_c"/>
    <property type="match status" value="1"/>
</dbReference>
<dbReference type="Gene3D" id="3.30.565.10">
    <property type="entry name" value="Histidine kinase-like ATPase, C-terminal domain"/>
    <property type="match status" value="1"/>
</dbReference>
<evidence type="ECO:0000256" key="4">
    <source>
        <dbReference type="ARBA" id="ARBA00004651"/>
    </source>
</evidence>
<dbReference type="InterPro" id="IPR004358">
    <property type="entry name" value="Sig_transdc_His_kin-like_C"/>
</dbReference>
<evidence type="ECO:0000256" key="12">
    <source>
        <dbReference type="ARBA" id="ARBA00022692"/>
    </source>
</evidence>
<dbReference type="CDD" id="cd16917">
    <property type="entry name" value="HATPase_UhpB-NarQ-NarX-like"/>
    <property type="match status" value="1"/>
</dbReference>
<reference evidence="27 28" key="1">
    <citation type="submission" date="2017-01" db="EMBL/GenBank/DDBJ databases">
        <title>Genome analysis of Paenibacillus selenitrireducens ES3-24.</title>
        <authorList>
            <person name="Xu D."/>
            <person name="Yao R."/>
            <person name="Zheng S."/>
        </authorList>
    </citation>
    <scope>NUCLEOTIDE SEQUENCE [LARGE SCALE GENOMIC DNA]</scope>
    <source>
        <strain evidence="27 28">ES3-24</strain>
    </source>
</reference>
<evidence type="ECO:0000256" key="13">
    <source>
        <dbReference type="ARBA" id="ARBA00022723"/>
    </source>
</evidence>
<comment type="cofactor">
    <cofactor evidence="2">
        <name>[4Fe-4S] cluster</name>
        <dbReference type="ChEBI" id="CHEBI:49883"/>
    </cofactor>
</comment>
<dbReference type="OrthoDB" id="9795828at2"/>
<sequence>MITRIFKNTKWGLLLYFALSSLLSIVAVVIAWFKYEPLLTGLNLWVWYFVLIVVVSTIAGYAIAQRNQRRIDAIHDSMLQVSRGNLSVRLRPTEDPSFSRLYYEFNTMVDAVEKKMKLLQKLGESNVMQLEKTTELAVLDERKRLARDLHDSVSQQLFAIHMSASSLPKVMDMDMDRAKMVVEQLIQMSYLAQKQMRGLIAQLRPLELEGKTLAQALDSWFPDYCRHNGLQGTKELEIHEPISEAKEHQLFLIIQEAMANIVKHASASVVTLKLTERESQYILSINDDGKGFNQTMLKPGSYGLSTMQERAEKLGGRVDIISQTGAGTTIRVHIPKFEEENEVDGTN</sequence>
<dbReference type="GO" id="GO:0046983">
    <property type="term" value="F:protein dimerization activity"/>
    <property type="evidence" value="ECO:0007669"/>
    <property type="project" value="InterPro"/>
</dbReference>
<dbReference type="GO" id="GO:0005886">
    <property type="term" value="C:plasma membrane"/>
    <property type="evidence" value="ECO:0007669"/>
    <property type="project" value="UniProtKB-SubCell"/>
</dbReference>
<dbReference type="InterPro" id="IPR003660">
    <property type="entry name" value="HAMP_dom"/>
</dbReference>
<accession>A0A1T2XAS1</accession>
<evidence type="ECO:0000256" key="11">
    <source>
        <dbReference type="ARBA" id="ARBA00022679"/>
    </source>
</evidence>
<dbReference type="STRING" id="1324314.BVG16_16095"/>
<dbReference type="PANTHER" id="PTHR24421:SF37">
    <property type="entry name" value="SENSOR HISTIDINE KINASE NARS"/>
    <property type="match status" value="1"/>
</dbReference>
<keyword evidence="15 27" id="KW-0418">Kinase</keyword>
<dbReference type="InterPro" id="IPR036890">
    <property type="entry name" value="HATPase_C_sf"/>
</dbReference>
<evidence type="ECO:0000256" key="1">
    <source>
        <dbReference type="ARBA" id="ARBA00000085"/>
    </source>
</evidence>
<keyword evidence="28" id="KW-1185">Reference proteome</keyword>
<evidence type="ECO:0000256" key="14">
    <source>
        <dbReference type="ARBA" id="ARBA00022741"/>
    </source>
</evidence>
<dbReference type="EC" id="2.7.13.3" evidence="5"/>
<keyword evidence="16" id="KW-0067">ATP-binding</keyword>
<keyword evidence="21 24" id="KW-0472">Membrane</keyword>
<evidence type="ECO:0000313" key="27">
    <source>
        <dbReference type="EMBL" id="OPA76693.1"/>
    </source>
</evidence>
<organism evidence="27 28">
    <name type="scientific">Paenibacillus selenitireducens</name>
    <dbReference type="NCBI Taxonomy" id="1324314"/>
    <lineage>
        <taxon>Bacteria</taxon>
        <taxon>Bacillati</taxon>
        <taxon>Bacillota</taxon>
        <taxon>Bacilli</taxon>
        <taxon>Bacillales</taxon>
        <taxon>Paenibacillaceae</taxon>
        <taxon>Paenibacillus</taxon>
    </lineage>
</organism>
<evidence type="ECO:0000256" key="17">
    <source>
        <dbReference type="ARBA" id="ARBA00022989"/>
    </source>
</evidence>
<name>A0A1T2XAS1_9BACL</name>
<comment type="subcellular location">
    <subcellularLocation>
        <location evidence="4">Cell membrane</location>
        <topology evidence="4">Multi-pass membrane protein</topology>
    </subcellularLocation>
    <subcellularLocation>
        <location evidence="3">Cytoplasm</location>
    </subcellularLocation>
</comment>
<keyword evidence="14" id="KW-0547">Nucleotide-binding</keyword>
<evidence type="ECO:0000256" key="20">
    <source>
        <dbReference type="ARBA" id="ARBA00023014"/>
    </source>
</evidence>
<evidence type="ECO:0000313" key="28">
    <source>
        <dbReference type="Proteomes" id="UP000190188"/>
    </source>
</evidence>
<dbReference type="GO" id="GO:0005737">
    <property type="term" value="C:cytoplasm"/>
    <property type="evidence" value="ECO:0007669"/>
    <property type="project" value="UniProtKB-SubCell"/>
</dbReference>
<evidence type="ECO:0000256" key="21">
    <source>
        <dbReference type="ARBA" id="ARBA00023136"/>
    </source>
</evidence>
<dbReference type="InterPro" id="IPR003594">
    <property type="entry name" value="HATPase_dom"/>
</dbReference>
<keyword evidence="7" id="KW-1003">Cell membrane</keyword>
<keyword evidence="9" id="KW-0963">Cytoplasm</keyword>
<dbReference type="SUPFAM" id="SSF55874">
    <property type="entry name" value="ATPase domain of HSP90 chaperone/DNA topoisomerase II/histidine kinase"/>
    <property type="match status" value="1"/>
</dbReference>
<evidence type="ECO:0000256" key="6">
    <source>
        <dbReference type="ARBA" id="ARBA00017322"/>
    </source>
</evidence>
<dbReference type="PRINTS" id="PR00344">
    <property type="entry name" value="BCTRLSENSOR"/>
</dbReference>
<comment type="catalytic activity">
    <reaction evidence="1">
        <text>ATP + protein L-histidine = ADP + protein N-phospho-L-histidine.</text>
        <dbReference type="EC" id="2.7.13.3"/>
    </reaction>
</comment>
<comment type="function">
    <text evidence="22">Member of the two-component regulatory system NreB/NreC involved in the control of dissimilatory nitrate/nitrite reduction in response to oxygen. NreB functions as a direct oxygen sensor histidine kinase which is autophosphorylated, in the absence of oxygen, probably at the conserved histidine residue, and transfers its phosphate group probably to a conserved aspartate residue of NreC. NreB/NreC activates the expression of the nitrate (narGHJI) and nitrite (nir) reductase operons, as well as the putative nitrate transporter gene narT.</text>
</comment>
<feature type="transmembrane region" description="Helical" evidence="24">
    <location>
        <begin position="12"/>
        <end position="33"/>
    </location>
</feature>
<evidence type="ECO:0000256" key="23">
    <source>
        <dbReference type="ARBA" id="ARBA00030800"/>
    </source>
</evidence>
<keyword evidence="11" id="KW-0808">Transferase</keyword>
<evidence type="ECO:0000256" key="18">
    <source>
        <dbReference type="ARBA" id="ARBA00023004"/>
    </source>
</evidence>
<evidence type="ECO:0000256" key="7">
    <source>
        <dbReference type="ARBA" id="ARBA00022475"/>
    </source>
</evidence>
<keyword evidence="17 24" id="KW-1133">Transmembrane helix</keyword>
<dbReference type="Gene3D" id="1.20.5.1930">
    <property type="match status" value="1"/>
</dbReference>
<keyword evidence="10" id="KW-0597">Phosphoprotein</keyword>
<dbReference type="InterPro" id="IPR011712">
    <property type="entry name" value="Sig_transdc_His_kin_sub3_dim/P"/>
</dbReference>
<dbReference type="PANTHER" id="PTHR24421">
    <property type="entry name" value="NITRATE/NITRITE SENSOR PROTEIN NARX-RELATED"/>
    <property type="match status" value="1"/>
</dbReference>
<keyword evidence="8" id="KW-0004">4Fe-4S</keyword>
<evidence type="ECO:0000256" key="3">
    <source>
        <dbReference type="ARBA" id="ARBA00004496"/>
    </source>
</evidence>
<dbReference type="PROSITE" id="PS50109">
    <property type="entry name" value="HIS_KIN"/>
    <property type="match status" value="1"/>
</dbReference>
<evidence type="ECO:0000259" key="25">
    <source>
        <dbReference type="PROSITE" id="PS50109"/>
    </source>
</evidence>
<keyword evidence="18" id="KW-0408">Iron</keyword>
<dbReference type="GO" id="GO:0005524">
    <property type="term" value="F:ATP binding"/>
    <property type="evidence" value="ECO:0007669"/>
    <property type="project" value="UniProtKB-KW"/>
</dbReference>
<evidence type="ECO:0000256" key="5">
    <source>
        <dbReference type="ARBA" id="ARBA00012438"/>
    </source>
</evidence>
<dbReference type="SMART" id="SM00387">
    <property type="entry name" value="HATPase_c"/>
    <property type="match status" value="1"/>
</dbReference>
<dbReference type="EMBL" id="MSZX01000006">
    <property type="protein sequence ID" value="OPA76693.1"/>
    <property type="molecule type" value="Genomic_DNA"/>
</dbReference>
<dbReference type="GO" id="GO:0000155">
    <property type="term" value="F:phosphorelay sensor kinase activity"/>
    <property type="evidence" value="ECO:0007669"/>
    <property type="project" value="InterPro"/>
</dbReference>